<reference evidence="1 2" key="1">
    <citation type="submission" date="2018-04" db="EMBL/GenBank/DDBJ databases">
        <title>Genomic Encyclopedia of Type Strains, Phase III (KMG-III): the genomes of soil and plant-associated and newly described type strains.</title>
        <authorList>
            <person name="Whitman W."/>
        </authorList>
    </citation>
    <scope>NUCLEOTIDE SEQUENCE [LARGE SCALE GENOMIC DNA]</scope>
    <source>
        <strain evidence="1 2">JA192</strain>
    </source>
</reference>
<protein>
    <recommendedName>
        <fullName evidence="3">Gas vesicle synthesis protein GvpL/GvpF</fullName>
    </recommendedName>
</protein>
<proteinExistence type="predicted"/>
<name>A0ABX5J7M2_9RHOB</name>
<evidence type="ECO:0000313" key="1">
    <source>
        <dbReference type="EMBL" id="PTM78581.1"/>
    </source>
</evidence>
<organism evidence="1 2">
    <name type="scientific">Cereibacter johrii</name>
    <dbReference type="NCBI Taxonomy" id="445629"/>
    <lineage>
        <taxon>Bacteria</taxon>
        <taxon>Pseudomonadati</taxon>
        <taxon>Pseudomonadota</taxon>
        <taxon>Alphaproteobacteria</taxon>
        <taxon>Rhodobacterales</taxon>
        <taxon>Paracoccaceae</taxon>
        <taxon>Cereibacter</taxon>
    </lineage>
</organism>
<dbReference type="Proteomes" id="UP000240800">
    <property type="component" value="Unassembled WGS sequence"/>
</dbReference>
<comment type="caution">
    <text evidence="1">The sequence shown here is derived from an EMBL/GenBank/DDBJ whole genome shotgun (WGS) entry which is preliminary data.</text>
</comment>
<accession>A0ABX5J7M2</accession>
<evidence type="ECO:0008006" key="3">
    <source>
        <dbReference type="Google" id="ProtNLM"/>
    </source>
</evidence>
<keyword evidence="2" id="KW-1185">Reference proteome</keyword>
<gene>
    <name evidence="1" type="ORF">C8J29_104542</name>
</gene>
<sequence>MIPIGLAREGPVLSPCCALSCAGLHLVCAPRAMAGDARSRVRLHLAAMRHCETFLPLPPAAVIAIDEALAWCGRRTNALAEEIDRLGRQRQLTVSARLVAPSLPDAAETGAGWLRARRDASAHRARLRTVLTQMMSLLGEVRCIPGRLQDEVQVNLLVPAAETHPVLHELHERLRIGDALWSACTVTGPWPPYAFISWETA</sequence>
<evidence type="ECO:0000313" key="2">
    <source>
        <dbReference type="Proteomes" id="UP000240800"/>
    </source>
</evidence>
<dbReference type="EMBL" id="PZZW01000004">
    <property type="protein sequence ID" value="PTM78581.1"/>
    <property type="molecule type" value="Genomic_DNA"/>
</dbReference>
<dbReference type="RefSeq" id="WP_235836944.1">
    <property type="nucleotide sequence ID" value="NZ_MABH01000113.1"/>
</dbReference>